<gene>
    <name evidence="1" type="ORF">QG37_01364</name>
</gene>
<sequence length="120" mass="13858">MCFFTSHRRSNLIAFNSIVFKSIRATQNFGKERLFLYRRIKRVLKKSKQILKVEPSTELLLKVRTTSNPLNSATEPDDSTSLVLSFASTNYDSSNISKLHPSRIVKQVDHHEKLSETLFE</sequence>
<organism evidence="1 2">
    <name type="scientific">Candidozyma auris</name>
    <name type="common">Yeast</name>
    <name type="synonym">Candida auris</name>
    <dbReference type="NCBI Taxonomy" id="498019"/>
    <lineage>
        <taxon>Eukaryota</taxon>
        <taxon>Fungi</taxon>
        <taxon>Dikarya</taxon>
        <taxon>Ascomycota</taxon>
        <taxon>Saccharomycotina</taxon>
        <taxon>Pichiomycetes</taxon>
        <taxon>Metschnikowiaceae</taxon>
        <taxon>Candidozyma</taxon>
    </lineage>
</organism>
<dbReference type="AlphaFoldDB" id="A0A0L0P698"/>
<accession>A0A0L0P698</accession>
<protein>
    <submittedName>
        <fullName evidence="1">Uncharacterized protein</fullName>
    </submittedName>
</protein>
<reference evidence="2" key="1">
    <citation type="journal article" date="2015" name="BMC Genomics">
        <title>Draft genome of a commonly misdiagnosed multidrug resistant pathogen Candida auris.</title>
        <authorList>
            <person name="Chatterjee S."/>
            <person name="Alampalli S.V."/>
            <person name="Nageshan R.K."/>
            <person name="Chettiar S.T."/>
            <person name="Joshi S."/>
            <person name="Tatu U.S."/>
        </authorList>
    </citation>
    <scope>NUCLEOTIDE SEQUENCE [LARGE SCALE GENOMIC DNA]</scope>
    <source>
        <strain evidence="2">6684</strain>
    </source>
</reference>
<dbReference type="VEuPathDB" id="FungiDB:QG37_01364"/>
<proteinExistence type="predicted"/>
<dbReference type="EMBL" id="LGST01000009">
    <property type="protein sequence ID" value="KNE01536.1"/>
    <property type="molecule type" value="Genomic_DNA"/>
</dbReference>
<evidence type="ECO:0000313" key="2">
    <source>
        <dbReference type="Proteomes" id="UP000037122"/>
    </source>
</evidence>
<evidence type="ECO:0000313" key="1">
    <source>
        <dbReference type="EMBL" id="KNE01536.1"/>
    </source>
</evidence>
<dbReference type="Proteomes" id="UP000037122">
    <property type="component" value="Unassembled WGS sequence"/>
</dbReference>
<name>A0A0L0P698_CANAR</name>
<comment type="caution">
    <text evidence="1">The sequence shown here is derived from an EMBL/GenBank/DDBJ whole genome shotgun (WGS) entry which is preliminary data.</text>
</comment>